<dbReference type="InterPro" id="IPR028098">
    <property type="entry name" value="Glyco_trans_4-like_N"/>
</dbReference>
<evidence type="ECO:0000313" key="3">
    <source>
        <dbReference type="EMBL" id="HDI83857.1"/>
    </source>
</evidence>
<dbReference type="Pfam" id="PF00534">
    <property type="entry name" value="Glycos_transf_1"/>
    <property type="match status" value="1"/>
</dbReference>
<gene>
    <name evidence="3" type="ORF">ENF18_08730</name>
</gene>
<dbReference type="PANTHER" id="PTHR12526">
    <property type="entry name" value="GLYCOSYLTRANSFERASE"/>
    <property type="match status" value="1"/>
</dbReference>
<sequence length="371" mass="42014">MKKHICIITVGFGFGGAERLIFDLVSNIKEYRFSVIGLKGDGILKNKLEKVGVKVYPLGGTNTFDFRVFPRLLTLLKRLEPDLIHTHLIKANWLGRITGSILNIPVISTIHNIYTFMNPFERMVERFTAPLSINIACSRTVLKMNSSLIGDFYQGYINNGVEMQNKFPGLNLNNLLTISRLEMKQKRTDILIRGFSLLAKEFPGLHLTIVGEGRDRNKLELLTKKLGLTNRVKFTGFISVDNYLLKNFGVFILVSEFEGLPYSLLEAMASGLIPVVSNVGGIRDVVIDGVNGLLLNKNSPEEVYDKIKYLLTHKDKAGEIKIHARETIINNFHIKKTIKTWKNLYEETLTAKHKHLRINGLHISIQPIQTE</sequence>
<reference evidence="3" key="1">
    <citation type="journal article" date="2020" name="mSystems">
        <title>Genome- and Community-Level Interaction Insights into Carbon Utilization and Element Cycling Functions of Hydrothermarchaeota in Hydrothermal Sediment.</title>
        <authorList>
            <person name="Zhou Z."/>
            <person name="Liu Y."/>
            <person name="Xu W."/>
            <person name="Pan J."/>
            <person name="Luo Z.H."/>
            <person name="Li M."/>
        </authorList>
    </citation>
    <scope>NUCLEOTIDE SEQUENCE [LARGE SCALE GENOMIC DNA]</scope>
    <source>
        <strain evidence="3">HyVt-102</strain>
    </source>
</reference>
<dbReference type="AlphaFoldDB" id="A0A7C0VC89"/>
<evidence type="ECO:0000259" key="1">
    <source>
        <dbReference type="Pfam" id="PF00534"/>
    </source>
</evidence>
<feature type="domain" description="Glycosyltransferase subfamily 4-like N-terminal" evidence="2">
    <location>
        <begin position="14"/>
        <end position="143"/>
    </location>
</feature>
<accession>A0A7C0VC89</accession>
<dbReference type="PANTHER" id="PTHR12526:SF630">
    <property type="entry name" value="GLYCOSYLTRANSFERASE"/>
    <property type="match status" value="1"/>
</dbReference>
<evidence type="ECO:0000259" key="2">
    <source>
        <dbReference type="Pfam" id="PF13439"/>
    </source>
</evidence>
<dbReference type="Gene3D" id="3.40.50.2000">
    <property type="entry name" value="Glycogen Phosphorylase B"/>
    <property type="match status" value="2"/>
</dbReference>
<protein>
    <submittedName>
        <fullName evidence="3">Glycosyltransferase</fullName>
    </submittedName>
</protein>
<proteinExistence type="predicted"/>
<organism evidence="3">
    <name type="scientific">candidate division WOR-3 bacterium</name>
    <dbReference type="NCBI Taxonomy" id="2052148"/>
    <lineage>
        <taxon>Bacteria</taxon>
        <taxon>Bacteria division WOR-3</taxon>
    </lineage>
</organism>
<dbReference type="Proteomes" id="UP000885847">
    <property type="component" value="Unassembled WGS sequence"/>
</dbReference>
<dbReference type="EMBL" id="DQWE01000405">
    <property type="protein sequence ID" value="HDI83857.1"/>
    <property type="molecule type" value="Genomic_DNA"/>
</dbReference>
<feature type="domain" description="Glycosyl transferase family 1" evidence="1">
    <location>
        <begin position="173"/>
        <end position="326"/>
    </location>
</feature>
<dbReference type="InterPro" id="IPR001296">
    <property type="entry name" value="Glyco_trans_1"/>
</dbReference>
<dbReference type="Pfam" id="PF13439">
    <property type="entry name" value="Glyco_transf_4"/>
    <property type="match status" value="1"/>
</dbReference>
<dbReference type="SUPFAM" id="SSF53756">
    <property type="entry name" value="UDP-Glycosyltransferase/glycogen phosphorylase"/>
    <property type="match status" value="1"/>
</dbReference>
<dbReference type="GO" id="GO:0016757">
    <property type="term" value="F:glycosyltransferase activity"/>
    <property type="evidence" value="ECO:0007669"/>
    <property type="project" value="InterPro"/>
</dbReference>
<name>A0A7C0VC89_UNCW3</name>
<comment type="caution">
    <text evidence="3">The sequence shown here is derived from an EMBL/GenBank/DDBJ whole genome shotgun (WGS) entry which is preliminary data.</text>
</comment>